<accession>A0ACB5TME2</accession>
<name>A0ACB5TME2_CANBO</name>
<dbReference type="Proteomes" id="UP001165101">
    <property type="component" value="Unassembled WGS sequence"/>
</dbReference>
<evidence type="ECO:0000313" key="2">
    <source>
        <dbReference type="Proteomes" id="UP001165101"/>
    </source>
</evidence>
<proteinExistence type="predicted"/>
<organism evidence="1 2">
    <name type="scientific">Candida boidinii</name>
    <name type="common">Yeast</name>
    <dbReference type="NCBI Taxonomy" id="5477"/>
    <lineage>
        <taxon>Eukaryota</taxon>
        <taxon>Fungi</taxon>
        <taxon>Dikarya</taxon>
        <taxon>Ascomycota</taxon>
        <taxon>Saccharomycotina</taxon>
        <taxon>Pichiomycetes</taxon>
        <taxon>Pichiales</taxon>
        <taxon>Pichiaceae</taxon>
        <taxon>Ogataea</taxon>
        <taxon>Ogataea/Candida clade</taxon>
    </lineage>
</organism>
<sequence length="814" mass="89434">MSGGRSIMNHSNDSNGSLPPSSPSNSYSMAMPMESNGPRRIATSNHNRRAMAMGVYDGSGGSMNSSGTSSGGLGTSPIQSATLMTSTQHLSTHNFLSASQYYPEQNMIRMETNTELVTASKSNETPNLFVLGGSKTLQLIKISNTEISVESELLTKIGTGRGSKAVSVTDAVFGYQQYGRNIAVSTLLGPILIYNTEYGSKAKTTLSDHSRAVNSLDFNMNPSNSSYIISASQDGTVKLWDLRANSTKSVITMNPNSDAVRCAQFSPKQPHHLACICDTGVLKKYDIRKPATAERQFNAHTGPGLSLDWHPQLDYVVTGGRDKQIHVWNMSNESRGPEHTISTTGPVSKTRWRRGRGNASITDTDIAASFYNDDPCIQIWNLGRKYIPKHVIAAHNNQITSLIWKTPKYLVSCSKDKSIIQHDVSTLRQQIDNLPVVTAGWNGASDTDFAFVSQGKYDYEGVQSQPSLPLRQHRGLSTQEASSSSLSSMANQGTNSPQLLSQQQHNQLAHSQQPLHIPQSPLLNPNQSGLSNPQRSSVSSFSNNLATPFAIPVHINIRGSDPQDFQFLAANYFADVPQGLDIIGVCDHNATIAASVKRFRDCQVWRTIRESILCSRVDMKKFKVNLGYEPDLNDEIIDPNSHKERRDSAFNTEETHSSYIYDRDPDSAHSDQLGTSPVSEFNSPRASFRSSNQHSSFGSQRMSGNLSESYNNPIHRLRLYSSNSRTDLRDRLEAENEMAILDDDDYPQDSSAAETTNDNNKNSQTTAAKAPIDIVSAKDSTETNAMQIAFKQQSESGEQTRDINQEEGVILQPS</sequence>
<reference evidence="1" key="1">
    <citation type="submission" date="2023-04" db="EMBL/GenBank/DDBJ databases">
        <title>Candida boidinii NBRC 1967.</title>
        <authorList>
            <person name="Ichikawa N."/>
            <person name="Sato H."/>
            <person name="Tonouchi N."/>
        </authorList>
    </citation>
    <scope>NUCLEOTIDE SEQUENCE</scope>
    <source>
        <strain evidence="1">NBRC 1967</strain>
    </source>
</reference>
<comment type="caution">
    <text evidence="1">The sequence shown here is derived from an EMBL/GenBank/DDBJ whole genome shotgun (WGS) entry which is preliminary data.</text>
</comment>
<protein>
    <submittedName>
        <fullName evidence="1">Unnamed protein product</fullName>
    </submittedName>
</protein>
<gene>
    <name evidence="1" type="ORF">Cboi01_000208000</name>
</gene>
<keyword evidence="2" id="KW-1185">Reference proteome</keyword>
<evidence type="ECO:0000313" key="1">
    <source>
        <dbReference type="EMBL" id="GME90943.1"/>
    </source>
</evidence>
<dbReference type="EMBL" id="BSXV01000869">
    <property type="protein sequence ID" value="GME90943.1"/>
    <property type="molecule type" value="Genomic_DNA"/>
</dbReference>